<feature type="region of interest" description="Disordered" evidence="1">
    <location>
        <begin position="96"/>
        <end position="132"/>
    </location>
</feature>
<dbReference type="GO" id="GO:0016567">
    <property type="term" value="P:protein ubiquitination"/>
    <property type="evidence" value="ECO:0007669"/>
    <property type="project" value="InterPro"/>
</dbReference>
<dbReference type="SMART" id="SM00504">
    <property type="entry name" value="Ubox"/>
    <property type="match status" value="1"/>
</dbReference>
<evidence type="ECO:0000256" key="1">
    <source>
        <dbReference type="SAM" id="MobiDB-lite"/>
    </source>
</evidence>
<feature type="region of interest" description="Disordered" evidence="1">
    <location>
        <begin position="204"/>
        <end position="256"/>
    </location>
</feature>
<name>A0A7S3Z8C8_9EUKA</name>
<reference evidence="3" key="1">
    <citation type="submission" date="2021-01" db="EMBL/GenBank/DDBJ databases">
        <authorList>
            <person name="Corre E."/>
            <person name="Pelletier E."/>
            <person name="Niang G."/>
            <person name="Scheremetjew M."/>
            <person name="Finn R."/>
            <person name="Kale V."/>
            <person name="Holt S."/>
            <person name="Cochrane G."/>
            <person name="Meng A."/>
            <person name="Brown T."/>
            <person name="Cohen L."/>
        </authorList>
    </citation>
    <scope>NUCLEOTIDE SEQUENCE</scope>
    <source>
        <strain evidence="3">CCCM811</strain>
    </source>
</reference>
<sequence length="302" mass="33982">MEFKDVPVHFLCPISQDMMENPTINEAGQTYEYESIVDWYAMGKRTDPLTRKAIQSVQVLIPNHALKSQIQEWKQNYPQMQRKKMEQAEMKLAHEISARDSQETSQQTTPKHPKNKKAKEEEEKGKPEDWTEEQVASFVRELGNGIAWQRCAELCVREGIDGSTLVDATLEDLVECGIKKIHAGKILQKFKQAAGIRDGPAIASVKLKKRDAPDGKGEGGHTHNDNTPKSNGESKAKATEPNRDRNRDRNRNACNRQNSFLSEVAGLYAMKEALGRTRGGGSDIETMFILSSMMNGCSRPFF</sequence>
<dbReference type="SUPFAM" id="SSF57850">
    <property type="entry name" value="RING/U-box"/>
    <property type="match status" value="1"/>
</dbReference>
<dbReference type="PANTHER" id="PTHR22849">
    <property type="entry name" value="WDSAM1 PROTEIN"/>
    <property type="match status" value="1"/>
</dbReference>
<dbReference type="InterPro" id="IPR013083">
    <property type="entry name" value="Znf_RING/FYVE/PHD"/>
</dbReference>
<dbReference type="EMBL" id="HBIV01037869">
    <property type="protein sequence ID" value="CAE0675186.1"/>
    <property type="molecule type" value="Transcribed_RNA"/>
</dbReference>
<dbReference type="GO" id="GO:0061630">
    <property type="term" value="F:ubiquitin protein ligase activity"/>
    <property type="evidence" value="ECO:0007669"/>
    <property type="project" value="InterPro"/>
</dbReference>
<proteinExistence type="predicted"/>
<dbReference type="Gene3D" id="1.10.150.50">
    <property type="entry name" value="Transcription Factor, Ets-1"/>
    <property type="match status" value="1"/>
</dbReference>
<dbReference type="Pfam" id="PF07647">
    <property type="entry name" value="SAM_2"/>
    <property type="match status" value="1"/>
</dbReference>
<feature type="domain" description="U-box" evidence="2">
    <location>
        <begin position="5"/>
        <end position="80"/>
    </location>
</feature>
<organism evidence="3">
    <name type="scientific">Lotharella globosa</name>
    <dbReference type="NCBI Taxonomy" id="91324"/>
    <lineage>
        <taxon>Eukaryota</taxon>
        <taxon>Sar</taxon>
        <taxon>Rhizaria</taxon>
        <taxon>Cercozoa</taxon>
        <taxon>Chlorarachniophyceae</taxon>
        <taxon>Lotharella</taxon>
    </lineage>
</organism>
<dbReference type="InterPro" id="IPR045185">
    <property type="entry name" value="PUB22/23/24-like"/>
</dbReference>
<dbReference type="CDD" id="cd16655">
    <property type="entry name" value="RING-Ubox_WDSUB1-like"/>
    <property type="match status" value="1"/>
</dbReference>
<dbReference type="SUPFAM" id="SSF47769">
    <property type="entry name" value="SAM/Pointed domain"/>
    <property type="match status" value="1"/>
</dbReference>
<dbReference type="PANTHER" id="PTHR22849:SF163">
    <property type="entry name" value="U-BOX DOMAIN-CONTAINING PROTEIN"/>
    <property type="match status" value="1"/>
</dbReference>
<dbReference type="Gene3D" id="3.30.40.10">
    <property type="entry name" value="Zinc/RING finger domain, C3HC4 (zinc finger)"/>
    <property type="match status" value="1"/>
</dbReference>
<feature type="compositionally biased region" description="Basic and acidic residues" evidence="1">
    <location>
        <begin position="210"/>
        <end position="251"/>
    </location>
</feature>
<feature type="compositionally biased region" description="Basic and acidic residues" evidence="1">
    <location>
        <begin position="118"/>
        <end position="129"/>
    </location>
</feature>
<protein>
    <recommendedName>
        <fullName evidence="2">U-box domain-containing protein</fullName>
    </recommendedName>
</protein>
<evidence type="ECO:0000313" key="3">
    <source>
        <dbReference type="EMBL" id="CAE0675186.1"/>
    </source>
</evidence>
<gene>
    <name evidence="3" type="ORF">LGLO00237_LOCUS26962</name>
</gene>
<dbReference type="Pfam" id="PF04564">
    <property type="entry name" value="U-box"/>
    <property type="match status" value="1"/>
</dbReference>
<dbReference type="AlphaFoldDB" id="A0A7S3Z8C8"/>
<evidence type="ECO:0000259" key="2">
    <source>
        <dbReference type="PROSITE" id="PS51698"/>
    </source>
</evidence>
<dbReference type="InterPro" id="IPR013761">
    <property type="entry name" value="SAM/pointed_sf"/>
</dbReference>
<dbReference type="InterPro" id="IPR003613">
    <property type="entry name" value="Ubox_domain"/>
</dbReference>
<accession>A0A7S3Z8C8</accession>
<dbReference type="InterPro" id="IPR001660">
    <property type="entry name" value="SAM"/>
</dbReference>
<dbReference type="SMART" id="SM00454">
    <property type="entry name" value="SAM"/>
    <property type="match status" value="1"/>
</dbReference>
<dbReference type="PROSITE" id="PS51698">
    <property type="entry name" value="U_BOX"/>
    <property type="match status" value="1"/>
</dbReference>